<accession>A0A931HYB9</accession>
<dbReference type="Proteomes" id="UP000631694">
    <property type="component" value="Unassembled WGS sequence"/>
</dbReference>
<dbReference type="InterPro" id="IPR052022">
    <property type="entry name" value="26kDa_periplasmic_antigen"/>
</dbReference>
<sequence>MRQLARGPAAALALLLAGASLAVLPPVAAQAQEKPEIARLSLSAEGIATAVPDTAIVSAGVLAEKATAAEALDENNAAMGALVEELKSAGIDEKDIRTSNFSIEPVYVYPGPRADGEQEPPRITGYRVSNTVTVRIRDIAAAGGLLDRVVRLGANQIRGIEFAVSDDAALLDEARKRAITEARRKAELYAEAGGFRLGRLLQVAESGGLMPMPAPMMRMEAAMADMKTVPVQAGEQEIRVGVQVQFEILPTQ</sequence>
<evidence type="ECO:0000313" key="2">
    <source>
        <dbReference type="EMBL" id="MBH0236340.1"/>
    </source>
</evidence>
<feature type="chain" id="PRO_5037188642" evidence="1">
    <location>
        <begin position="23"/>
        <end position="252"/>
    </location>
</feature>
<dbReference type="GO" id="GO:0006974">
    <property type="term" value="P:DNA damage response"/>
    <property type="evidence" value="ECO:0007669"/>
    <property type="project" value="TreeGrafter"/>
</dbReference>
<evidence type="ECO:0000256" key="1">
    <source>
        <dbReference type="SAM" id="SignalP"/>
    </source>
</evidence>
<dbReference type="Gene3D" id="3.30.110.170">
    <property type="entry name" value="Protein of unknown function (DUF541), domain 1"/>
    <property type="match status" value="1"/>
</dbReference>
<dbReference type="AlphaFoldDB" id="A0A931HYB9"/>
<gene>
    <name evidence="2" type="ORF">I5731_00765</name>
</gene>
<protein>
    <submittedName>
        <fullName evidence="2">SIMPL domain-containing protein</fullName>
    </submittedName>
</protein>
<dbReference type="Gene3D" id="3.30.70.2970">
    <property type="entry name" value="Protein of unknown function (DUF541), domain 2"/>
    <property type="match status" value="1"/>
</dbReference>
<dbReference type="PANTHER" id="PTHR34387">
    <property type="entry name" value="SLR1258 PROTEIN"/>
    <property type="match status" value="1"/>
</dbReference>
<evidence type="ECO:0000313" key="3">
    <source>
        <dbReference type="Proteomes" id="UP000631694"/>
    </source>
</evidence>
<dbReference type="InterPro" id="IPR007497">
    <property type="entry name" value="SIMPL/DUF541"/>
</dbReference>
<dbReference type="EMBL" id="JADZLT010000036">
    <property type="protein sequence ID" value="MBH0236340.1"/>
    <property type="molecule type" value="Genomic_DNA"/>
</dbReference>
<name>A0A931HYB9_9HYPH</name>
<comment type="caution">
    <text evidence="2">The sequence shown here is derived from an EMBL/GenBank/DDBJ whole genome shotgun (WGS) entry which is preliminary data.</text>
</comment>
<reference evidence="2" key="1">
    <citation type="submission" date="2020-12" db="EMBL/GenBank/DDBJ databases">
        <title>Methylobrevis albus sp. nov., isolated from fresh water lack sediment.</title>
        <authorList>
            <person name="Zou Q."/>
        </authorList>
    </citation>
    <scope>NUCLEOTIDE SEQUENCE</scope>
    <source>
        <strain evidence="2">L22</strain>
    </source>
</reference>
<dbReference type="Pfam" id="PF04402">
    <property type="entry name" value="SIMPL"/>
    <property type="match status" value="1"/>
</dbReference>
<dbReference type="PANTHER" id="PTHR34387:SF1">
    <property type="entry name" value="PERIPLASMIC IMMUNOGENIC PROTEIN"/>
    <property type="match status" value="1"/>
</dbReference>
<dbReference type="RefSeq" id="WP_197309438.1">
    <property type="nucleotide sequence ID" value="NZ_JADZLT010000036.1"/>
</dbReference>
<keyword evidence="3" id="KW-1185">Reference proteome</keyword>
<keyword evidence="1" id="KW-0732">Signal</keyword>
<feature type="signal peptide" evidence="1">
    <location>
        <begin position="1"/>
        <end position="22"/>
    </location>
</feature>
<proteinExistence type="predicted"/>
<organism evidence="2 3">
    <name type="scientific">Methylobrevis albus</name>
    <dbReference type="NCBI Taxonomy" id="2793297"/>
    <lineage>
        <taxon>Bacteria</taxon>
        <taxon>Pseudomonadati</taxon>
        <taxon>Pseudomonadota</taxon>
        <taxon>Alphaproteobacteria</taxon>
        <taxon>Hyphomicrobiales</taxon>
        <taxon>Pleomorphomonadaceae</taxon>
        <taxon>Methylobrevis</taxon>
    </lineage>
</organism>